<evidence type="ECO:0000259" key="5">
    <source>
        <dbReference type="PROSITE" id="PS50893"/>
    </source>
</evidence>
<dbReference type="PANTHER" id="PTHR43335:SF4">
    <property type="entry name" value="ABC TRANSPORTER, ATP-BINDING PROTEIN"/>
    <property type="match status" value="1"/>
</dbReference>
<evidence type="ECO:0000313" key="6">
    <source>
        <dbReference type="EMBL" id="SPD73443.1"/>
    </source>
</evidence>
<dbReference type="PANTHER" id="PTHR43335">
    <property type="entry name" value="ABC TRANSPORTER, ATP-BINDING PROTEIN"/>
    <property type="match status" value="1"/>
</dbReference>
<dbReference type="EMBL" id="OJIN01000101">
    <property type="protein sequence ID" value="SPD73443.1"/>
    <property type="molecule type" value="Genomic_DNA"/>
</dbReference>
<dbReference type="InterPro" id="IPR003439">
    <property type="entry name" value="ABC_transporter-like_ATP-bd"/>
</dbReference>
<evidence type="ECO:0000256" key="3">
    <source>
        <dbReference type="ARBA" id="ARBA00022741"/>
    </source>
</evidence>
<dbReference type="InterPro" id="IPR027417">
    <property type="entry name" value="P-loop_NTPase"/>
</dbReference>
<organism evidence="6">
    <name type="scientific">uncultured Desulfobacterium sp</name>
    <dbReference type="NCBI Taxonomy" id="201089"/>
    <lineage>
        <taxon>Bacteria</taxon>
        <taxon>Pseudomonadati</taxon>
        <taxon>Thermodesulfobacteriota</taxon>
        <taxon>Desulfobacteria</taxon>
        <taxon>Desulfobacterales</taxon>
        <taxon>Desulfobacteriaceae</taxon>
        <taxon>Desulfobacterium</taxon>
        <taxon>environmental samples</taxon>
    </lineage>
</organism>
<keyword evidence="3" id="KW-0547">Nucleotide-binding</keyword>
<dbReference type="SMART" id="SM00382">
    <property type="entry name" value="AAA"/>
    <property type="match status" value="1"/>
</dbReference>
<dbReference type="InterPro" id="IPR003593">
    <property type="entry name" value="AAA+_ATPase"/>
</dbReference>
<evidence type="ECO:0000256" key="4">
    <source>
        <dbReference type="ARBA" id="ARBA00022840"/>
    </source>
</evidence>
<gene>
    <name evidence="6" type="ORF">PITCH_A190019</name>
</gene>
<dbReference type="PROSITE" id="PS50893">
    <property type="entry name" value="ABC_TRANSPORTER_2"/>
    <property type="match status" value="1"/>
</dbReference>
<evidence type="ECO:0000256" key="2">
    <source>
        <dbReference type="ARBA" id="ARBA00022448"/>
    </source>
</evidence>
<proteinExistence type="inferred from homology"/>
<evidence type="ECO:0000256" key="1">
    <source>
        <dbReference type="ARBA" id="ARBA00005417"/>
    </source>
</evidence>
<dbReference type="SUPFAM" id="SSF52540">
    <property type="entry name" value="P-loop containing nucleoside triphosphate hydrolases"/>
    <property type="match status" value="1"/>
</dbReference>
<dbReference type="Gene3D" id="3.40.50.300">
    <property type="entry name" value="P-loop containing nucleotide triphosphate hydrolases"/>
    <property type="match status" value="1"/>
</dbReference>
<dbReference type="AlphaFoldDB" id="A0A445MVH8"/>
<dbReference type="CDD" id="cd03230">
    <property type="entry name" value="ABC_DR_subfamily_A"/>
    <property type="match status" value="1"/>
</dbReference>
<accession>A0A445MVH8</accession>
<dbReference type="Pfam" id="PF00005">
    <property type="entry name" value="ABC_tran"/>
    <property type="match status" value="1"/>
</dbReference>
<comment type="similarity">
    <text evidence="1">Belongs to the ABC transporter superfamily.</text>
</comment>
<keyword evidence="4" id="KW-0067">ATP-binding</keyword>
<sequence>MISLENVTKKYGMTTAVDDVSYNVDRGECFALLGPNGAGKTTIVRMILGFSHPTRGRISIGGIAAGKPASRKKIGYLAESHRIPPYLSGRQYLMRHASFCGLGGASAKRAVGDIIELVGMAGNENRKASAYSKGMVQRIGLGAALLGGPELLVLDEPVSGLDPLGMRDVRVILEEFRNNGTTIVLNSHLLSEVERICDTAAIMNKGRILMKNSISKIVRANETLEDVFIRLVEVKSARR</sequence>
<reference evidence="6" key="1">
    <citation type="submission" date="2018-01" db="EMBL/GenBank/DDBJ databases">
        <authorList>
            <person name="Regsiter A."/>
            <person name="William W."/>
        </authorList>
    </citation>
    <scope>NUCLEOTIDE SEQUENCE</scope>
    <source>
        <strain evidence="6">TRIP AH-1</strain>
    </source>
</reference>
<dbReference type="GO" id="GO:0016887">
    <property type="term" value="F:ATP hydrolysis activity"/>
    <property type="evidence" value="ECO:0007669"/>
    <property type="project" value="InterPro"/>
</dbReference>
<dbReference type="GO" id="GO:0005524">
    <property type="term" value="F:ATP binding"/>
    <property type="evidence" value="ECO:0007669"/>
    <property type="project" value="UniProtKB-KW"/>
</dbReference>
<keyword evidence="2" id="KW-0813">Transport</keyword>
<name>A0A445MVH8_9BACT</name>
<protein>
    <recommendedName>
        <fullName evidence="5">ABC transporter domain-containing protein</fullName>
    </recommendedName>
</protein>
<feature type="domain" description="ABC transporter" evidence="5">
    <location>
        <begin position="2"/>
        <end position="230"/>
    </location>
</feature>